<name>A0A3B4AVJ3_9GOBI</name>
<evidence type="ECO:0000313" key="3">
    <source>
        <dbReference type="Proteomes" id="UP000261520"/>
    </source>
</evidence>
<dbReference type="Pfam" id="PF16742">
    <property type="entry name" value="IL17R_D_N"/>
    <property type="match status" value="1"/>
</dbReference>
<proteinExistence type="predicted"/>
<dbReference type="AlphaFoldDB" id="A0A3B4AVJ3"/>
<dbReference type="InterPro" id="IPR031951">
    <property type="entry name" value="IL17R_D_N"/>
</dbReference>
<evidence type="ECO:0000259" key="1">
    <source>
        <dbReference type="Pfam" id="PF16742"/>
    </source>
</evidence>
<reference evidence="2" key="2">
    <citation type="submission" date="2025-09" db="UniProtKB">
        <authorList>
            <consortium name="Ensembl"/>
        </authorList>
    </citation>
    <scope>IDENTIFICATION</scope>
</reference>
<keyword evidence="3" id="KW-1185">Reference proteome</keyword>
<protein>
    <recommendedName>
        <fullName evidence="1">Interleukin 17 receptor D N-terminal domain-containing protein</fullName>
    </recommendedName>
</protein>
<dbReference type="STRING" id="409849.ENSPMGP00000020604"/>
<organism evidence="2 3">
    <name type="scientific">Periophthalmus magnuspinnatus</name>
    <dbReference type="NCBI Taxonomy" id="409849"/>
    <lineage>
        <taxon>Eukaryota</taxon>
        <taxon>Metazoa</taxon>
        <taxon>Chordata</taxon>
        <taxon>Craniata</taxon>
        <taxon>Vertebrata</taxon>
        <taxon>Euteleostomi</taxon>
        <taxon>Actinopterygii</taxon>
        <taxon>Neopterygii</taxon>
        <taxon>Teleostei</taxon>
        <taxon>Neoteleostei</taxon>
        <taxon>Acanthomorphata</taxon>
        <taxon>Gobiaria</taxon>
        <taxon>Gobiiformes</taxon>
        <taxon>Gobioidei</taxon>
        <taxon>Gobiidae</taxon>
        <taxon>Oxudercinae</taxon>
        <taxon>Periophthalmus</taxon>
    </lineage>
</organism>
<reference evidence="2" key="1">
    <citation type="submission" date="2025-08" db="UniProtKB">
        <authorList>
            <consortium name="Ensembl"/>
        </authorList>
    </citation>
    <scope>IDENTIFICATION</scope>
</reference>
<dbReference type="Ensembl" id="ENSPMGT00000021957.1">
    <property type="protein sequence ID" value="ENSPMGP00000020604.1"/>
    <property type="gene ID" value="ENSPMGG00000016678.1"/>
</dbReference>
<accession>A0A3B4AVJ3</accession>
<feature type="domain" description="Interleukin 17 receptor D N-terminal" evidence="1">
    <location>
        <begin position="3"/>
        <end position="89"/>
    </location>
</feature>
<dbReference type="Proteomes" id="UP000261520">
    <property type="component" value="Unplaced"/>
</dbReference>
<evidence type="ECO:0000313" key="2">
    <source>
        <dbReference type="Ensembl" id="ENSPMGP00000020604.1"/>
    </source>
</evidence>
<sequence length="125" mass="14757">MVYSLVDCSLSYPVGKYVIHEVMDVSFSHLSCEDQAAVVVHWNASPLGIEHIKGFRVYLEDKNPERKQCQHLILKEPRQLNYTYKSMVLFYSHQRNHLHLLRSLRWTSFRHSVPDRLRVNVYASV</sequence>